<evidence type="ECO:0000256" key="1">
    <source>
        <dbReference type="ARBA" id="ARBA00009013"/>
    </source>
</evidence>
<dbReference type="Proteomes" id="UP000028058">
    <property type="component" value="Unassembled WGS sequence"/>
</dbReference>
<dbReference type="SUPFAM" id="SSF52091">
    <property type="entry name" value="SpoIIaa-like"/>
    <property type="match status" value="1"/>
</dbReference>
<evidence type="ECO:0000313" key="5">
    <source>
        <dbReference type="EMBL" id="RKM99312.1"/>
    </source>
</evidence>
<feature type="region of interest" description="Disordered" evidence="3">
    <location>
        <begin position="118"/>
        <end position="139"/>
    </location>
</feature>
<gene>
    <name evidence="5" type="ORF">SFRA_003765</name>
</gene>
<dbReference type="AlphaFoldDB" id="A0A3R7IYK5"/>
<dbReference type="RefSeq" id="WP_050363498.1">
    <property type="nucleotide sequence ID" value="NZ_CP134822.1"/>
</dbReference>
<keyword evidence="6" id="KW-1185">Reference proteome</keyword>
<dbReference type="OrthoDB" id="4294859at2"/>
<comment type="similarity">
    <text evidence="1 2">Belongs to the anti-sigma-factor antagonist family.</text>
</comment>
<dbReference type="InterPro" id="IPR036513">
    <property type="entry name" value="STAS_dom_sf"/>
</dbReference>
<comment type="caution">
    <text evidence="5">The sequence shown here is derived from an EMBL/GenBank/DDBJ whole genome shotgun (WGS) entry which is preliminary data.</text>
</comment>
<evidence type="ECO:0000256" key="2">
    <source>
        <dbReference type="RuleBase" id="RU003749"/>
    </source>
</evidence>
<protein>
    <recommendedName>
        <fullName evidence="2">Anti-sigma factor antagonist</fullName>
    </recommendedName>
</protein>
<dbReference type="GO" id="GO:0043856">
    <property type="term" value="F:anti-sigma factor antagonist activity"/>
    <property type="evidence" value="ECO:0007669"/>
    <property type="project" value="InterPro"/>
</dbReference>
<dbReference type="InterPro" id="IPR002645">
    <property type="entry name" value="STAS_dom"/>
</dbReference>
<proteinExistence type="inferred from homology"/>
<dbReference type="PANTHER" id="PTHR33495:SF2">
    <property type="entry name" value="ANTI-SIGMA FACTOR ANTAGONIST TM_1081-RELATED"/>
    <property type="match status" value="1"/>
</dbReference>
<dbReference type="CDD" id="cd07043">
    <property type="entry name" value="STAS_anti-anti-sigma_factors"/>
    <property type="match status" value="1"/>
</dbReference>
<sequence>MTEPLSLSVHHADGPLALLRVEGELDLETAPTLRSRGLELMDAGRHHLVLDLAPVPFCDSSGLNAFINLLRHAGEHNGSLTLAAPPHSLSRLLELTGVGRLIPVHASADDALAAVRAGLGGTAPEPPQESGPDAGRPQD</sequence>
<dbReference type="PROSITE" id="PS50801">
    <property type="entry name" value="STAS"/>
    <property type="match status" value="1"/>
</dbReference>
<dbReference type="PANTHER" id="PTHR33495">
    <property type="entry name" value="ANTI-SIGMA FACTOR ANTAGONIST TM_1081-RELATED-RELATED"/>
    <property type="match status" value="1"/>
</dbReference>
<name>A0A3R7IYK5_9ACTN</name>
<evidence type="ECO:0000256" key="3">
    <source>
        <dbReference type="SAM" id="MobiDB-lite"/>
    </source>
</evidence>
<accession>A0A3R7IYK5</accession>
<reference evidence="5 6" key="1">
    <citation type="journal article" date="2014" name="Genome Announc.">
        <title>Draft Genome Sequence of Streptomyces fradiae ATCC 19609, a Strain Highly Sensitive to Antibiotics.</title>
        <authorList>
            <person name="Bekker O.B."/>
            <person name="Klimina K.M."/>
            <person name="Vatlin A.A."/>
            <person name="Zakharevich N.V."/>
            <person name="Kasianov A.S."/>
            <person name="Danilenko V.N."/>
        </authorList>
    </citation>
    <scope>NUCLEOTIDE SEQUENCE [LARGE SCALE GENOMIC DNA]</scope>
    <source>
        <strain evidence="5 6">ATCC 19609</strain>
    </source>
</reference>
<organism evidence="5 6">
    <name type="scientific">Streptomyces xinghaiensis</name>
    <dbReference type="NCBI Taxonomy" id="1038928"/>
    <lineage>
        <taxon>Bacteria</taxon>
        <taxon>Bacillati</taxon>
        <taxon>Actinomycetota</taxon>
        <taxon>Actinomycetes</taxon>
        <taxon>Kitasatosporales</taxon>
        <taxon>Streptomycetaceae</taxon>
        <taxon>Streptomyces</taxon>
    </lineage>
</organism>
<evidence type="ECO:0000259" key="4">
    <source>
        <dbReference type="PROSITE" id="PS50801"/>
    </source>
</evidence>
<dbReference type="Gene3D" id="3.30.750.24">
    <property type="entry name" value="STAS domain"/>
    <property type="match status" value="1"/>
</dbReference>
<dbReference type="InterPro" id="IPR003658">
    <property type="entry name" value="Anti-sigma_ant"/>
</dbReference>
<dbReference type="NCBIfam" id="TIGR00377">
    <property type="entry name" value="ant_ant_sig"/>
    <property type="match status" value="1"/>
</dbReference>
<dbReference type="EMBL" id="JNAD02000001">
    <property type="protein sequence ID" value="RKM99312.1"/>
    <property type="molecule type" value="Genomic_DNA"/>
</dbReference>
<feature type="domain" description="STAS" evidence="4">
    <location>
        <begin position="16"/>
        <end position="115"/>
    </location>
</feature>
<evidence type="ECO:0000313" key="6">
    <source>
        <dbReference type="Proteomes" id="UP000028058"/>
    </source>
</evidence>
<dbReference type="Pfam" id="PF01740">
    <property type="entry name" value="STAS"/>
    <property type="match status" value="1"/>
</dbReference>